<gene>
    <name evidence="2" type="ORF">GFC01_02010</name>
</gene>
<feature type="transmembrane region" description="Helical" evidence="1">
    <location>
        <begin position="12"/>
        <end position="35"/>
    </location>
</feature>
<evidence type="ECO:0008006" key="4">
    <source>
        <dbReference type="Google" id="ProtNLM"/>
    </source>
</evidence>
<reference evidence="2 3" key="1">
    <citation type="submission" date="2019-10" db="EMBL/GenBank/DDBJ databases">
        <title>Comparative genomics of sulfur disproportionating microorganisms.</title>
        <authorList>
            <person name="Ward L.M."/>
            <person name="Bertran E."/>
            <person name="Johnston D."/>
        </authorList>
    </citation>
    <scope>NUCLEOTIDE SEQUENCE [LARGE SCALE GENOMIC DNA]</scope>
    <source>
        <strain evidence="2 3">DSM 14055</strain>
    </source>
</reference>
<keyword evidence="1" id="KW-1133">Transmembrane helix</keyword>
<name>A0A6N7IN41_9FIRM</name>
<evidence type="ECO:0000313" key="2">
    <source>
        <dbReference type="EMBL" id="MQL51063.1"/>
    </source>
</evidence>
<dbReference type="AlphaFoldDB" id="A0A6N7IN41"/>
<dbReference type="EMBL" id="WHYR01000003">
    <property type="protein sequence ID" value="MQL51063.1"/>
    <property type="molecule type" value="Genomic_DNA"/>
</dbReference>
<proteinExistence type="predicted"/>
<comment type="caution">
    <text evidence="2">The sequence shown here is derived from an EMBL/GenBank/DDBJ whole genome shotgun (WGS) entry which is preliminary data.</text>
</comment>
<dbReference type="Proteomes" id="UP000441717">
    <property type="component" value="Unassembled WGS sequence"/>
</dbReference>
<evidence type="ECO:0000256" key="1">
    <source>
        <dbReference type="SAM" id="Phobius"/>
    </source>
</evidence>
<dbReference type="RefSeq" id="WP_152944972.1">
    <property type="nucleotide sequence ID" value="NZ_WHYR01000003.1"/>
</dbReference>
<accession>A0A6N7IN41</accession>
<organism evidence="2 3">
    <name type="scientific">Desulfofundulus thermobenzoicus</name>
    <dbReference type="NCBI Taxonomy" id="29376"/>
    <lineage>
        <taxon>Bacteria</taxon>
        <taxon>Bacillati</taxon>
        <taxon>Bacillota</taxon>
        <taxon>Clostridia</taxon>
        <taxon>Eubacteriales</taxon>
        <taxon>Peptococcaceae</taxon>
        <taxon>Desulfofundulus</taxon>
    </lineage>
</organism>
<protein>
    <recommendedName>
        <fullName evidence="4">Type II secretion system protein</fullName>
    </recommendedName>
</protein>
<keyword evidence="3" id="KW-1185">Reference proteome</keyword>
<evidence type="ECO:0000313" key="3">
    <source>
        <dbReference type="Proteomes" id="UP000441717"/>
    </source>
</evidence>
<keyword evidence="1" id="KW-0472">Membrane</keyword>
<sequence>MWRLRKIDDRGYTLITVIAAMFIFGAASFLLSAVMARSIQAARAADAGAVAGYLAFQEEQLIMGLPFNNVVSQPPAPVDAVKYPGFTRAVDVSTQSGGYVKKITVTVTYPVPGSLSRNKKLTFYRAVDQPAN</sequence>
<keyword evidence="1" id="KW-0812">Transmembrane</keyword>